<evidence type="ECO:0000256" key="9">
    <source>
        <dbReference type="ARBA" id="ARBA00023136"/>
    </source>
</evidence>
<evidence type="ECO:0000256" key="2">
    <source>
        <dbReference type="ARBA" id="ARBA00009012"/>
    </source>
</evidence>
<keyword evidence="8" id="KW-0411">Iron-sulfur</keyword>
<dbReference type="GO" id="GO:0003824">
    <property type="term" value="F:catalytic activity"/>
    <property type="evidence" value="ECO:0007669"/>
    <property type="project" value="InterPro"/>
</dbReference>
<keyword evidence="4 11" id="KW-0812">Transmembrane</keyword>
<reference evidence="13 14" key="1">
    <citation type="submission" date="2019-04" db="EMBL/GenBank/DDBJ databases">
        <title>Fungal friends and foes A comparative genomics study of 23 Aspergillus species from section Flavi.</title>
        <authorList>
            <consortium name="DOE Joint Genome Institute"/>
            <person name="Kjaerbolling I."/>
            <person name="Vesth T.C."/>
            <person name="Frisvad J.C."/>
            <person name="Nybo J.L."/>
            <person name="Theobald S."/>
            <person name="Kildgaard S."/>
            <person name="Petersen T.I."/>
            <person name="Kuo A."/>
            <person name="Sato A."/>
            <person name="Lyhne E.K."/>
            <person name="Kogle M.E."/>
            <person name="Wiebenga A."/>
            <person name="Kun R.S."/>
            <person name="Lubbers R.J."/>
            <person name="Makela M.R."/>
            <person name="Barry K."/>
            <person name="Chovatia M."/>
            <person name="Clum A."/>
            <person name="Daum C."/>
            <person name="Haridas S."/>
            <person name="He G."/>
            <person name="LaButti K."/>
            <person name="Lipzen A."/>
            <person name="Mondo S."/>
            <person name="Pangilinan J."/>
            <person name="Riley R."/>
            <person name="Salamov A."/>
            <person name="Simmons B.A."/>
            <person name="Magnuson J.K."/>
            <person name="Henrissat B."/>
            <person name="Mortensen U.H."/>
            <person name="Larsen T.O."/>
            <person name="De vries R.P."/>
            <person name="Grigoriev I.V."/>
            <person name="Machida M."/>
            <person name="Baker S.E."/>
            <person name="Andersen M.R."/>
        </authorList>
    </citation>
    <scope>NUCLEOTIDE SEQUENCE [LARGE SCALE GENOMIC DNA]</scope>
    <source>
        <strain evidence="13 14">CBS 117618</strain>
    </source>
</reference>
<feature type="compositionally biased region" description="Basic and acidic residues" evidence="10">
    <location>
        <begin position="636"/>
        <end position="647"/>
    </location>
</feature>
<dbReference type="InterPro" id="IPR058240">
    <property type="entry name" value="rSAM_sf"/>
</dbReference>
<dbReference type="GO" id="GO:0016020">
    <property type="term" value="C:membrane"/>
    <property type="evidence" value="ECO:0007669"/>
    <property type="project" value="UniProtKB-SubCell"/>
</dbReference>
<evidence type="ECO:0000256" key="4">
    <source>
        <dbReference type="ARBA" id="ARBA00022692"/>
    </source>
</evidence>
<dbReference type="SFLD" id="SFLDS00029">
    <property type="entry name" value="Radical_SAM"/>
    <property type="match status" value="1"/>
</dbReference>
<dbReference type="CDD" id="cd01335">
    <property type="entry name" value="Radical_SAM"/>
    <property type="match status" value="1"/>
</dbReference>
<dbReference type="Proteomes" id="UP000326532">
    <property type="component" value="Unassembled WGS sequence"/>
</dbReference>
<keyword evidence="7" id="KW-0408">Iron</keyword>
<evidence type="ECO:0000256" key="10">
    <source>
        <dbReference type="SAM" id="MobiDB-lite"/>
    </source>
</evidence>
<feature type="transmembrane region" description="Helical" evidence="11">
    <location>
        <begin position="443"/>
        <end position="462"/>
    </location>
</feature>
<feature type="domain" description="Radical SAM core" evidence="12">
    <location>
        <begin position="117"/>
        <end position="286"/>
    </location>
</feature>
<dbReference type="AlphaFoldDB" id="A0A5N6DEJ0"/>
<keyword evidence="9 11" id="KW-0472">Membrane</keyword>
<feature type="transmembrane region" description="Helical" evidence="11">
    <location>
        <begin position="561"/>
        <end position="585"/>
    </location>
</feature>
<feature type="region of interest" description="Disordered" evidence="10">
    <location>
        <begin position="610"/>
        <end position="647"/>
    </location>
</feature>
<evidence type="ECO:0000256" key="11">
    <source>
        <dbReference type="SAM" id="Phobius"/>
    </source>
</evidence>
<keyword evidence="3" id="KW-0949">S-adenosyl-L-methionine</keyword>
<feature type="region of interest" description="Disordered" evidence="10">
    <location>
        <begin position="367"/>
        <end position="405"/>
    </location>
</feature>
<comment type="subcellular location">
    <subcellularLocation>
        <location evidence="1">Membrane</location>
        <topology evidence="1">Multi-pass membrane protein</topology>
    </subcellularLocation>
</comment>
<name>A0A5N6DEJ0_ASPPA</name>
<dbReference type="InterPro" id="IPR002794">
    <property type="entry name" value="DUF92_TMEM19"/>
</dbReference>
<dbReference type="EMBL" id="ML734989">
    <property type="protein sequence ID" value="KAB8203612.1"/>
    <property type="molecule type" value="Genomic_DNA"/>
</dbReference>
<dbReference type="PANTHER" id="PTHR43075:SF1">
    <property type="entry name" value="FORMATE LYASE ACTIVATING ENZYME, PUTATIVE (AFU_ORTHOLOGUE AFUA_2G15630)-RELATED"/>
    <property type="match status" value="1"/>
</dbReference>
<evidence type="ECO:0000256" key="6">
    <source>
        <dbReference type="ARBA" id="ARBA00022989"/>
    </source>
</evidence>
<organism evidence="13 14">
    <name type="scientific">Aspergillus parasiticus</name>
    <dbReference type="NCBI Taxonomy" id="5067"/>
    <lineage>
        <taxon>Eukaryota</taxon>
        <taxon>Fungi</taxon>
        <taxon>Dikarya</taxon>
        <taxon>Ascomycota</taxon>
        <taxon>Pezizomycotina</taxon>
        <taxon>Eurotiomycetes</taxon>
        <taxon>Eurotiomycetidae</taxon>
        <taxon>Eurotiales</taxon>
        <taxon>Aspergillaceae</taxon>
        <taxon>Aspergillus</taxon>
        <taxon>Aspergillus subgen. Circumdati</taxon>
    </lineage>
</organism>
<dbReference type="Gene3D" id="3.20.20.70">
    <property type="entry name" value="Aldolase class I"/>
    <property type="match status" value="1"/>
</dbReference>
<accession>A0A5N6DEJ0</accession>
<dbReference type="PANTHER" id="PTHR43075">
    <property type="entry name" value="FORMATE LYASE ACTIVATING ENZYME, PUTATIVE (AFU_ORTHOLOGUE AFUA_2G15630)-RELATED"/>
    <property type="match status" value="1"/>
</dbReference>
<dbReference type="SFLD" id="SFLDG01099">
    <property type="entry name" value="Uncharacterised_Radical_SAM_Su"/>
    <property type="match status" value="1"/>
</dbReference>
<protein>
    <submittedName>
        <fullName evidence="13">Integral membrane protein DUF92-domain-containing protein</fullName>
    </submittedName>
</protein>
<evidence type="ECO:0000313" key="13">
    <source>
        <dbReference type="EMBL" id="KAB8203612.1"/>
    </source>
</evidence>
<evidence type="ECO:0000259" key="12">
    <source>
        <dbReference type="Pfam" id="PF04055"/>
    </source>
</evidence>
<evidence type="ECO:0000256" key="1">
    <source>
        <dbReference type="ARBA" id="ARBA00004141"/>
    </source>
</evidence>
<feature type="transmembrane region" description="Helical" evidence="11">
    <location>
        <begin position="526"/>
        <end position="549"/>
    </location>
</feature>
<dbReference type="GO" id="GO:0051536">
    <property type="term" value="F:iron-sulfur cluster binding"/>
    <property type="evidence" value="ECO:0007669"/>
    <property type="project" value="UniProtKB-KW"/>
</dbReference>
<dbReference type="InterPro" id="IPR013785">
    <property type="entry name" value="Aldolase_TIM"/>
</dbReference>
<evidence type="ECO:0000256" key="3">
    <source>
        <dbReference type="ARBA" id="ARBA00022691"/>
    </source>
</evidence>
<evidence type="ECO:0000256" key="7">
    <source>
        <dbReference type="ARBA" id="ARBA00023004"/>
    </source>
</evidence>
<evidence type="ECO:0000256" key="8">
    <source>
        <dbReference type="ARBA" id="ARBA00023014"/>
    </source>
</evidence>
<dbReference type="OMA" id="SMFHLNN"/>
<keyword evidence="6 11" id="KW-1133">Transmembrane helix</keyword>
<dbReference type="VEuPathDB" id="FungiDB:BDV34DRAFT_214528"/>
<sequence length="695" mass="75689">MNRLSRSLCQLSSHHFRPRPSFTPLVPKRYIGIPPAFLLDEYIPRYQLLTSVDASKKRSLAYAHLRECNLCPRRCGVNRYEETGVCLIGAETVKVNTIAPHRGEEPCIQGFNGSGSVFFSGCNLRCVFCQNHDIAHQRNGFDLTPEELADWFMKLQQVGNCHNINLVTPEHVVPQVALAILTARDMGLNIPIIYNTSSFDSLESLQLMDGLVDIYLPDFKVWKNSTSKRLLKAEDYTETAMESIKAMHKQVGDLCFTSDGIAKKGVLLRHLVMPGKEDEGREIMRWLAENVSKDLYVHIMEQYHPDAHVGKRKRTAKNSKGEEEAEVRYAEINRAVRDDELGSVRDAAVAAGLWRFCEANENSSMFHLNNSPRPPRLLPQIPHPPRPRNSSSHSNRPRPSPLVSALRPPCRLLLRRHKSHKAQLTLSATGSEGGEGQRTHIQVLANSVVATVLILLHTYVLRGSSAECFENGRSAADLLVVGIVANYAAVAADTFSSELGILSKSKPRLITSPTLRVVPPGTNGGVTAAGLLAGVFGAFTVALASAVLLPFCAESSLVDRVYWTLAFTGWGTLGSVLDSILGGLLQASVVDKRTGKVVEGEGGKKVLIHPHPRAGGATGYSSASASASASGSVQQRKGEKGGVETVHESRKIESGRDLLDNNAVNVLMAFIMSVGAMGVAGWVWGVSVFDIAALV</sequence>
<dbReference type="InterPro" id="IPR007197">
    <property type="entry name" value="rSAM"/>
</dbReference>
<gene>
    <name evidence="13" type="ORF">BDV34DRAFT_214528</name>
</gene>
<evidence type="ECO:0000256" key="5">
    <source>
        <dbReference type="ARBA" id="ARBA00022723"/>
    </source>
</evidence>
<dbReference type="Pfam" id="PF01940">
    <property type="entry name" value="DUF92"/>
    <property type="match status" value="1"/>
</dbReference>
<feature type="compositionally biased region" description="Low complexity" evidence="10">
    <location>
        <begin position="619"/>
        <end position="632"/>
    </location>
</feature>
<dbReference type="SUPFAM" id="SSF102114">
    <property type="entry name" value="Radical SAM enzymes"/>
    <property type="match status" value="1"/>
</dbReference>
<dbReference type="GO" id="GO:0046872">
    <property type="term" value="F:metal ion binding"/>
    <property type="evidence" value="ECO:0007669"/>
    <property type="project" value="UniProtKB-KW"/>
</dbReference>
<proteinExistence type="inferred from homology"/>
<keyword evidence="5" id="KW-0479">Metal-binding</keyword>
<comment type="similarity">
    <text evidence="2">Belongs to the TMEM19 family.</text>
</comment>
<dbReference type="InterPro" id="IPR040085">
    <property type="entry name" value="MJ0674-like"/>
</dbReference>
<evidence type="ECO:0000313" key="14">
    <source>
        <dbReference type="Proteomes" id="UP000326532"/>
    </source>
</evidence>
<feature type="compositionally biased region" description="Pro residues" evidence="10">
    <location>
        <begin position="372"/>
        <end position="384"/>
    </location>
</feature>
<feature type="transmembrane region" description="Helical" evidence="11">
    <location>
        <begin position="666"/>
        <end position="689"/>
    </location>
</feature>
<dbReference type="Pfam" id="PF04055">
    <property type="entry name" value="Radical_SAM"/>
    <property type="match status" value="1"/>
</dbReference>
<keyword evidence="14" id="KW-1185">Reference proteome</keyword>